<proteinExistence type="predicted"/>
<evidence type="ECO:0000313" key="1">
    <source>
        <dbReference type="EMBL" id="KAL3502686.1"/>
    </source>
</evidence>
<dbReference type="EMBL" id="JBJUIK010000015">
    <property type="protein sequence ID" value="KAL3502686.1"/>
    <property type="molecule type" value="Genomic_DNA"/>
</dbReference>
<keyword evidence="2" id="KW-1185">Reference proteome</keyword>
<evidence type="ECO:0000313" key="2">
    <source>
        <dbReference type="Proteomes" id="UP001630127"/>
    </source>
</evidence>
<sequence>MNMVGSAKWNEQLETHFQWDSVEALKLEMDGEGYGYDQERQQDDYIPTLCVQVNDSTVRSGVKDHASEVMEENKDIKDDCMPIEEVHKEEYVRQLEHQWRMNLLKSLRWIGLLRGI</sequence>
<accession>A0ABD2Y590</accession>
<organism evidence="1 2">
    <name type="scientific">Cinchona calisaya</name>
    <dbReference type="NCBI Taxonomy" id="153742"/>
    <lineage>
        <taxon>Eukaryota</taxon>
        <taxon>Viridiplantae</taxon>
        <taxon>Streptophyta</taxon>
        <taxon>Embryophyta</taxon>
        <taxon>Tracheophyta</taxon>
        <taxon>Spermatophyta</taxon>
        <taxon>Magnoliopsida</taxon>
        <taxon>eudicotyledons</taxon>
        <taxon>Gunneridae</taxon>
        <taxon>Pentapetalae</taxon>
        <taxon>asterids</taxon>
        <taxon>lamiids</taxon>
        <taxon>Gentianales</taxon>
        <taxon>Rubiaceae</taxon>
        <taxon>Cinchonoideae</taxon>
        <taxon>Cinchoneae</taxon>
        <taxon>Cinchona</taxon>
    </lineage>
</organism>
<reference evidence="1 2" key="1">
    <citation type="submission" date="2024-11" db="EMBL/GenBank/DDBJ databases">
        <title>A near-complete genome assembly of Cinchona calisaya.</title>
        <authorList>
            <person name="Lian D.C."/>
            <person name="Zhao X.W."/>
            <person name="Wei L."/>
        </authorList>
    </citation>
    <scope>NUCLEOTIDE SEQUENCE [LARGE SCALE GENOMIC DNA]</scope>
    <source>
        <tissue evidence="1">Nenye</tissue>
    </source>
</reference>
<protein>
    <submittedName>
        <fullName evidence="1">Uncharacterized protein</fullName>
    </submittedName>
</protein>
<name>A0ABD2Y590_9GENT</name>
<dbReference type="Proteomes" id="UP001630127">
    <property type="component" value="Unassembled WGS sequence"/>
</dbReference>
<dbReference type="AlphaFoldDB" id="A0ABD2Y590"/>
<comment type="caution">
    <text evidence="1">The sequence shown here is derived from an EMBL/GenBank/DDBJ whole genome shotgun (WGS) entry which is preliminary data.</text>
</comment>
<gene>
    <name evidence="1" type="ORF">ACH5RR_037135</name>
</gene>